<evidence type="ECO:0000313" key="1">
    <source>
        <dbReference type="EMBL" id="KAF5800238.1"/>
    </source>
</evidence>
<evidence type="ECO:0000313" key="2">
    <source>
        <dbReference type="Proteomes" id="UP000215914"/>
    </source>
</evidence>
<proteinExistence type="predicted"/>
<dbReference type="GO" id="GO:0003857">
    <property type="term" value="F:(3S)-3-hydroxyacyl-CoA dehydrogenase (NAD+) activity"/>
    <property type="evidence" value="ECO:0007669"/>
    <property type="project" value="UniProtKB-EC"/>
</dbReference>
<reference evidence="1" key="2">
    <citation type="submission" date="2020-06" db="EMBL/GenBank/DDBJ databases">
        <title>Helianthus annuus Genome sequencing and assembly Release 2.</title>
        <authorList>
            <person name="Gouzy J."/>
            <person name="Langlade N."/>
            <person name="Munos S."/>
        </authorList>
    </citation>
    <scope>NUCLEOTIDE SEQUENCE</scope>
    <source>
        <tissue evidence="1">Leaves</tissue>
    </source>
</reference>
<comment type="caution">
    <text evidence="1">The sequence shown here is derived from an EMBL/GenBank/DDBJ whole genome shotgun (WGS) entry which is preliminary data.</text>
</comment>
<name>A0A9K3INQ3_HELAN</name>
<gene>
    <name evidence="1" type="ORF">HanXRQr2_Chr07g0313731</name>
</gene>
<reference evidence="1" key="1">
    <citation type="journal article" date="2017" name="Nature">
        <title>The sunflower genome provides insights into oil metabolism, flowering and Asterid evolution.</title>
        <authorList>
            <person name="Badouin H."/>
            <person name="Gouzy J."/>
            <person name="Grassa C.J."/>
            <person name="Murat F."/>
            <person name="Staton S.E."/>
            <person name="Cottret L."/>
            <person name="Lelandais-Briere C."/>
            <person name="Owens G.L."/>
            <person name="Carrere S."/>
            <person name="Mayjonade B."/>
            <person name="Legrand L."/>
            <person name="Gill N."/>
            <person name="Kane N.C."/>
            <person name="Bowers J.E."/>
            <person name="Hubner S."/>
            <person name="Bellec A."/>
            <person name="Berard A."/>
            <person name="Berges H."/>
            <person name="Blanchet N."/>
            <person name="Boniface M.C."/>
            <person name="Brunel D."/>
            <person name="Catrice O."/>
            <person name="Chaidir N."/>
            <person name="Claudel C."/>
            <person name="Donnadieu C."/>
            <person name="Faraut T."/>
            <person name="Fievet G."/>
            <person name="Helmstetter N."/>
            <person name="King M."/>
            <person name="Knapp S.J."/>
            <person name="Lai Z."/>
            <person name="Le Paslier M.C."/>
            <person name="Lippi Y."/>
            <person name="Lorenzon L."/>
            <person name="Mandel J.R."/>
            <person name="Marage G."/>
            <person name="Marchand G."/>
            <person name="Marquand E."/>
            <person name="Bret-Mestries E."/>
            <person name="Morien E."/>
            <person name="Nambeesan S."/>
            <person name="Nguyen T."/>
            <person name="Pegot-Espagnet P."/>
            <person name="Pouilly N."/>
            <person name="Raftis F."/>
            <person name="Sallet E."/>
            <person name="Schiex T."/>
            <person name="Thomas J."/>
            <person name="Vandecasteele C."/>
            <person name="Vares D."/>
            <person name="Vear F."/>
            <person name="Vautrin S."/>
            <person name="Crespi M."/>
            <person name="Mangin B."/>
            <person name="Burke J.M."/>
            <person name="Salse J."/>
            <person name="Munos S."/>
            <person name="Vincourt P."/>
            <person name="Rieseberg L.H."/>
            <person name="Langlade N.B."/>
        </authorList>
    </citation>
    <scope>NUCLEOTIDE SEQUENCE</scope>
    <source>
        <tissue evidence="1">Leaves</tissue>
    </source>
</reference>
<accession>A0A9K3INQ3</accession>
<sequence length="50" mass="5788">MTAGQGMLFQKPKWSISGLYVYDDKRKASPDTEIKKYIDKASWGNYQIKT</sequence>
<keyword evidence="1" id="KW-0560">Oxidoreductase</keyword>
<dbReference type="GO" id="GO:0004300">
    <property type="term" value="F:enoyl-CoA hydratase activity"/>
    <property type="evidence" value="ECO:0007669"/>
    <property type="project" value="UniProtKB-EC"/>
</dbReference>
<dbReference type="EC" id="1.1.1.35" evidence="1"/>
<dbReference type="AlphaFoldDB" id="A0A9K3INQ3"/>
<keyword evidence="1" id="KW-0413">Isomerase</keyword>
<keyword evidence="2" id="KW-1185">Reference proteome</keyword>
<dbReference type="EC" id="4.2.1.17" evidence="1"/>
<dbReference type="EC" id="5.-.-.-" evidence="1"/>
<organism evidence="1 2">
    <name type="scientific">Helianthus annuus</name>
    <name type="common">Common sunflower</name>
    <dbReference type="NCBI Taxonomy" id="4232"/>
    <lineage>
        <taxon>Eukaryota</taxon>
        <taxon>Viridiplantae</taxon>
        <taxon>Streptophyta</taxon>
        <taxon>Embryophyta</taxon>
        <taxon>Tracheophyta</taxon>
        <taxon>Spermatophyta</taxon>
        <taxon>Magnoliopsida</taxon>
        <taxon>eudicotyledons</taxon>
        <taxon>Gunneridae</taxon>
        <taxon>Pentapetalae</taxon>
        <taxon>asterids</taxon>
        <taxon>campanulids</taxon>
        <taxon>Asterales</taxon>
        <taxon>Asteraceae</taxon>
        <taxon>Asteroideae</taxon>
        <taxon>Heliantheae alliance</taxon>
        <taxon>Heliantheae</taxon>
        <taxon>Helianthus</taxon>
    </lineage>
</organism>
<dbReference type="Proteomes" id="UP000215914">
    <property type="component" value="Unassembled WGS sequence"/>
</dbReference>
<protein>
    <submittedName>
        <fullName evidence="1">Isomerase, 3-hydroxyacyl-CoA dehydrogenase, Enoyl-CoA hydratase</fullName>
        <ecNumber evidence="1">1.1.1.35</ecNumber>
        <ecNumber evidence="1">4.2.1.17</ecNumber>
        <ecNumber evidence="1">5.-.-.-</ecNumber>
    </submittedName>
</protein>
<dbReference type="EMBL" id="MNCJ02000322">
    <property type="protein sequence ID" value="KAF5800238.1"/>
    <property type="molecule type" value="Genomic_DNA"/>
</dbReference>
<dbReference type="GO" id="GO:0016853">
    <property type="term" value="F:isomerase activity"/>
    <property type="evidence" value="ECO:0007669"/>
    <property type="project" value="UniProtKB-KW"/>
</dbReference>
<dbReference type="Gramene" id="mRNA:HanXRQr2_Chr07g0313731">
    <property type="protein sequence ID" value="mRNA:HanXRQr2_Chr07g0313731"/>
    <property type="gene ID" value="HanXRQr2_Chr07g0313731"/>
</dbReference>
<keyword evidence="1" id="KW-0456">Lyase</keyword>